<sequence>MKKKLNQPVIGKVSLIGLLLIFLLPFAVVVYQLLAEIDIGIKFAQKERLGLQYNQPVRQLLEDVQQHRGMVNGYLKGGTSFEQQINLKRFEIEDDIRAIDRVDQQIGSTLKTTEQWIKLKAKWQALKGKALSLNPQDSFDAHTALIADILTLISHVGDMSNLILDPVLDSYYLMDAAVIKLPSMTENMAQIRGLGTGAIVQKQITAEEKTKITILLGWIEAPNKSLRRGLQVSLTKNPNLKNKLEVYAQESFTSTDVFLDLVEQKIILPQTIDIQFDNYFEEATKAVGTQFKLYDQVSIALDGLLEQRINAFSWKKYRVLAFSLLVLAVILYVLWAFTRSQNKRRQSENALRETEEKYRTIFENAVDGIFQTTLDGHYLSANPALARIYGYESPEELIANLTNISEQLYVDPNRRIEFKQLIQEHGTVSDFESQIYGKNGKMIWISESARAVRDTKGKILYYEGAVQDITRRKQAEEELIQSQQRLSFHLEHTSLAVIEWNVNFEVVEWNPAAQVIFGYSKSEAIGRHAAGLIVPENVKEQVNQVWQALLSQQGGTRSTNENVTKDGSVIICDWYNTVLLNDDGKVMGVTSLINDITERERVKAELRQAKEAAEIANCAKSQFLANMSHELRTPLNAIIGYSEMLQEEAEDLEQEDFIPDLQKIHAAGKHLLGLINDILDLSKIEAGRMELYLETFDISAMADDVVTTLQPLVDKNNNTLKIQFGNELGSMHADLTKVRQSLFNLLSNACKFTQQGTITLTVSRERGTDGENSLISIQDGESITTSSSPVPVISPDWITFRVTDTGIGMTSEQMSRLFEAFTQADASTTRQYGGTGLGLAITKKLCQMMGGDVTVESEVGKGSTFTIHLPTIVFDPKAQPTPSLPLKSTLAPPGAKTILVIDDDPTVHDLMHRFLCKEGFRVASAFSGEEGLLLAQELQPDAITLDVMMPRMDGWAVLSGLKANPELAHIPVIMLTIVDNKNIGYALGASDYLTKPIDRDRLGAILNKYRGEHHPCRLLLVEDDAPTREMMRRMLEKEQWTVMEAENGQVALEQMANQQPELILLDLMMPQMDGFTFVNVLQQNEAWRSIPVVILTAKEITAEDRQQLNGYVENILEKEAYTREELLSQVRKLVSGSIS</sequence>
<dbReference type="InterPro" id="IPR003594">
    <property type="entry name" value="HATPase_dom"/>
</dbReference>
<dbReference type="InterPro" id="IPR001610">
    <property type="entry name" value="PAC"/>
</dbReference>
<dbReference type="CDD" id="cd00082">
    <property type="entry name" value="HisKA"/>
    <property type="match status" value="1"/>
</dbReference>
<keyword evidence="10" id="KW-0902">Two-component regulatory system</keyword>
<dbReference type="FunFam" id="3.30.565.10:FF:000010">
    <property type="entry name" value="Sensor histidine kinase RcsC"/>
    <property type="match status" value="1"/>
</dbReference>
<evidence type="ECO:0000259" key="20">
    <source>
        <dbReference type="PROSITE" id="PS50113"/>
    </source>
</evidence>
<dbReference type="CDD" id="cd16922">
    <property type="entry name" value="HATPase_EvgS-ArcB-TorS-like"/>
    <property type="match status" value="1"/>
</dbReference>
<dbReference type="FunFam" id="1.10.287.130:FF:000038">
    <property type="entry name" value="Sensory transduction histidine kinase"/>
    <property type="match status" value="1"/>
</dbReference>
<dbReference type="InterPro" id="IPR013767">
    <property type="entry name" value="PAS_fold"/>
</dbReference>
<dbReference type="RefSeq" id="WP_015183998.1">
    <property type="nucleotide sequence ID" value="NC_019738.1"/>
</dbReference>
<evidence type="ECO:0000256" key="15">
    <source>
        <dbReference type="SAM" id="Coils"/>
    </source>
</evidence>
<feature type="transmembrane region" description="Helical" evidence="16">
    <location>
        <begin position="317"/>
        <end position="337"/>
    </location>
</feature>
<dbReference type="PATRIC" id="fig|1173027.3.peg.4595"/>
<dbReference type="InterPro" id="IPR003661">
    <property type="entry name" value="HisK_dim/P_dom"/>
</dbReference>
<evidence type="ECO:0000313" key="21">
    <source>
        <dbReference type="EMBL" id="AFZ19862.1"/>
    </source>
</evidence>
<comment type="catalytic activity">
    <reaction evidence="1">
        <text>ATP + protein L-histidine = ADP + protein N-phospho-L-histidine.</text>
        <dbReference type="EC" id="2.7.13.3"/>
    </reaction>
</comment>
<name>K9WJZ9_9CYAN</name>
<dbReference type="NCBIfam" id="TIGR00229">
    <property type="entry name" value="sensory_box"/>
    <property type="match status" value="2"/>
</dbReference>
<dbReference type="InterPro" id="IPR036890">
    <property type="entry name" value="HATPase_C_sf"/>
</dbReference>
<gene>
    <name evidence="21" type="ORF">Mic7113_4161</name>
</gene>
<feature type="domain" description="Response regulatory" evidence="18">
    <location>
        <begin position="1017"/>
        <end position="1133"/>
    </location>
</feature>
<evidence type="ECO:0000259" key="19">
    <source>
        <dbReference type="PROSITE" id="PS50112"/>
    </source>
</evidence>
<dbReference type="SMART" id="SM00448">
    <property type="entry name" value="REC"/>
    <property type="match status" value="2"/>
</dbReference>
<evidence type="ECO:0000256" key="4">
    <source>
        <dbReference type="ARBA" id="ARBA00012438"/>
    </source>
</evidence>
<dbReference type="Pfam" id="PF00512">
    <property type="entry name" value="HisKA"/>
    <property type="match status" value="1"/>
</dbReference>
<dbReference type="HOGENOM" id="CLU_277964_0_0_3"/>
<dbReference type="GO" id="GO:0000155">
    <property type="term" value="F:phosphorelay sensor kinase activity"/>
    <property type="evidence" value="ECO:0007669"/>
    <property type="project" value="InterPro"/>
</dbReference>
<feature type="domain" description="PAS" evidence="19">
    <location>
        <begin position="482"/>
        <end position="552"/>
    </location>
</feature>
<keyword evidence="15" id="KW-0175">Coiled coil</keyword>
<feature type="transmembrane region" description="Helical" evidence="16">
    <location>
        <begin position="15"/>
        <end position="34"/>
    </location>
</feature>
<evidence type="ECO:0000256" key="2">
    <source>
        <dbReference type="ARBA" id="ARBA00004370"/>
    </source>
</evidence>
<protein>
    <recommendedName>
        <fullName evidence="13">Circadian input-output histidine kinase CikA</fullName>
        <ecNumber evidence="4">2.7.13.3</ecNumber>
    </recommendedName>
</protein>
<keyword evidence="22" id="KW-1185">Reference proteome</keyword>
<keyword evidence="7" id="KW-0547">Nucleotide-binding</keyword>
<dbReference type="SMART" id="SM00091">
    <property type="entry name" value="PAS"/>
    <property type="match status" value="2"/>
</dbReference>
<dbReference type="SUPFAM" id="SSF55785">
    <property type="entry name" value="PYP-like sensor domain (PAS domain)"/>
    <property type="match status" value="2"/>
</dbReference>
<evidence type="ECO:0000256" key="10">
    <source>
        <dbReference type="ARBA" id="ARBA00023012"/>
    </source>
</evidence>
<feature type="domain" description="PAC" evidence="20">
    <location>
        <begin position="556"/>
        <end position="608"/>
    </location>
</feature>
<dbReference type="EC" id="2.7.13.3" evidence="4"/>
<dbReference type="AlphaFoldDB" id="K9WJZ9"/>
<dbReference type="KEGG" id="mic:Mic7113_4161"/>
<dbReference type="InterPro" id="IPR000700">
    <property type="entry name" value="PAS-assoc_C"/>
</dbReference>
<feature type="domain" description="PAC" evidence="20">
    <location>
        <begin position="429"/>
        <end position="481"/>
    </location>
</feature>
<evidence type="ECO:0000256" key="3">
    <source>
        <dbReference type="ARBA" id="ARBA00006402"/>
    </source>
</evidence>
<evidence type="ECO:0000256" key="9">
    <source>
        <dbReference type="ARBA" id="ARBA00022840"/>
    </source>
</evidence>
<dbReference type="InterPro" id="IPR004358">
    <property type="entry name" value="Sig_transdc_His_kin-like_C"/>
</dbReference>
<comment type="subcellular location">
    <subcellularLocation>
        <location evidence="2">Membrane</location>
    </subcellularLocation>
</comment>
<evidence type="ECO:0000256" key="1">
    <source>
        <dbReference type="ARBA" id="ARBA00000085"/>
    </source>
</evidence>
<feature type="coiled-coil region" evidence="15">
    <location>
        <begin position="599"/>
        <end position="655"/>
    </location>
</feature>
<dbReference type="Proteomes" id="UP000010471">
    <property type="component" value="Chromosome"/>
</dbReference>
<dbReference type="Gene3D" id="1.10.287.130">
    <property type="match status" value="1"/>
</dbReference>
<dbReference type="Pfam" id="PF00989">
    <property type="entry name" value="PAS"/>
    <property type="match status" value="1"/>
</dbReference>
<dbReference type="SMART" id="SM00388">
    <property type="entry name" value="HisKA"/>
    <property type="match status" value="1"/>
</dbReference>
<dbReference type="GO" id="GO:0006355">
    <property type="term" value="P:regulation of DNA-templated transcription"/>
    <property type="evidence" value="ECO:0007669"/>
    <property type="project" value="InterPro"/>
</dbReference>
<dbReference type="InterPro" id="IPR011006">
    <property type="entry name" value="CheY-like_superfamily"/>
</dbReference>
<dbReference type="eggNOG" id="COG5002">
    <property type="taxonomic scope" value="Bacteria"/>
</dbReference>
<dbReference type="PANTHER" id="PTHR43047">
    <property type="entry name" value="TWO-COMPONENT HISTIDINE PROTEIN KINASE"/>
    <property type="match status" value="1"/>
</dbReference>
<accession>K9WJZ9</accession>
<keyword evidence="5 14" id="KW-0597">Phosphoprotein</keyword>
<dbReference type="PRINTS" id="PR00344">
    <property type="entry name" value="BCTRLSENSOR"/>
</dbReference>
<dbReference type="InterPro" id="IPR013587">
    <property type="entry name" value="Nitrate/nitrite_sensing"/>
</dbReference>
<dbReference type="Gene3D" id="3.40.50.2300">
    <property type="match status" value="2"/>
</dbReference>
<dbReference type="eggNOG" id="COG3706">
    <property type="taxonomic scope" value="Bacteria"/>
</dbReference>
<evidence type="ECO:0000256" key="13">
    <source>
        <dbReference type="ARBA" id="ARBA00074306"/>
    </source>
</evidence>
<evidence type="ECO:0000259" key="17">
    <source>
        <dbReference type="PROSITE" id="PS50109"/>
    </source>
</evidence>
<dbReference type="Pfam" id="PF08376">
    <property type="entry name" value="NIT"/>
    <property type="match status" value="1"/>
</dbReference>
<dbReference type="Pfam" id="PF00072">
    <property type="entry name" value="Response_reg"/>
    <property type="match status" value="2"/>
</dbReference>
<keyword evidence="12" id="KW-0131">Cell cycle</keyword>
<evidence type="ECO:0000256" key="6">
    <source>
        <dbReference type="ARBA" id="ARBA00022679"/>
    </source>
</evidence>
<comment type="similarity">
    <text evidence="3">In the N-terminal section; belongs to the phytochrome family.</text>
</comment>
<evidence type="ECO:0000313" key="22">
    <source>
        <dbReference type="Proteomes" id="UP000010471"/>
    </source>
</evidence>
<dbReference type="CDD" id="cd00130">
    <property type="entry name" value="PAS"/>
    <property type="match status" value="2"/>
</dbReference>
<feature type="domain" description="Histidine kinase" evidence="17">
    <location>
        <begin position="626"/>
        <end position="873"/>
    </location>
</feature>
<dbReference type="SUPFAM" id="SSF52172">
    <property type="entry name" value="CheY-like"/>
    <property type="match status" value="2"/>
</dbReference>
<dbReference type="OrthoDB" id="510512at2"/>
<keyword evidence="8" id="KW-0418">Kinase</keyword>
<proteinExistence type="inferred from homology"/>
<dbReference type="PROSITE" id="PS50113">
    <property type="entry name" value="PAC"/>
    <property type="match status" value="2"/>
</dbReference>
<dbReference type="GO" id="GO:0005886">
    <property type="term" value="C:plasma membrane"/>
    <property type="evidence" value="ECO:0007669"/>
    <property type="project" value="TreeGrafter"/>
</dbReference>
<dbReference type="Gene3D" id="3.30.565.10">
    <property type="entry name" value="Histidine kinase-like ATPase, C-terminal domain"/>
    <property type="match status" value="1"/>
</dbReference>
<dbReference type="SUPFAM" id="SSF47384">
    <property type="entry name" value="Homodimeric domain of signal transducing histidine kinase"/>
    <property type="match status" value="1"/>
</dbReference>
<organism evidence="21 22">
    <name type="scientific">Allocoleopsis franciscana PCC 7113</name>
    <dbReference type="NCBI Taxonomy" id="1173027"/>
    <lineage>
        <taxon>Bacteria</taxon>
        <taxon>Bacillati</taxon>
        <taxon>Cyanobacteriota</taxon>
        <taxon>Cyanophyceae</taxon>
        <taxon>Coleofasciculales</taxon>
        <taxon>Coleofasciculaceae</taxon>
        <taxon>Allocoleopsis</taxon>
        <taxon>Allocoleopsis franciscana</taxon>
    </lineage>
</organism>
<dbReference type="PROSITE" id="PS50109">
    <property type="entry name" value="HIS_KIN"/>
    <property type="match status" value="1"/>
</dbReference>
<dbReference type="STRING" id="1173027.Mic7113_4161"/>
<dbReference type="PROSITE" id="PS50110">
    <property type="entry name" value="RESPONSE_REGULATORY"/>
    <property type="match status" value="2"/>
</dbReference>
<dbReference type="SUPFAM" id="SSF55874">
    <property type="entry name" value="ATPase domain of HSP90 chaperone/DNA topoisomerase II/histidine kinase"/>
    <property type="match status" value="1"/>
</dbReference>
<dbReference type="SMART" id="SM00387">
    <property type="entry name" value="HATPase_c"/>
    <property type="match status" value="1"/>
</dbReference>
<feature type="modified residue" description="4-aspartylphosphate" evidence="14">
    <location>
        <position position="1066"/>
    </location>
</feature>
<evidence type="ECO:0000256" key="11">
    <source>
        <dbReference type="ARBA" id="ARBA00023136"/>
    </source>
</evidence>
<feature type="domain" description="Response regulatory" evidence="18">
    <location>
        <begin position="897"/>
        <end position="1010"/>
    </location>
</feature>
<dbReference type="InterPro" id="IPR000014">
    <property type="entry name" value="PAS"/>
</dbReference>
<feature type="coiled-coil region" evidence="15">
    <location>
        <begin position="337"/>
        <end position="364"/>
    </location>
</feature>
<evidence type="ECO:0000256" key="8">
    <source>
        <dbReference type="ARBA" id="ARBA00022777"/>
    </source>
</evidence>
<dbReference type="PROSITE" id="PS50112">
    <property type="entry name" value="PAS"/>
    <property type="match status" value="2"/>
</dbReference>
<evidence type="ECO:0000256" key="7">
    <source>
        <dbReference type="ARBA" id="ARBA00022741"/>
    </source>
</evidence>
<feature type="modified residue" description="4-aspartylphosphate" evidence="14">
    <location>
        <position position="946"/>
    </location>
</feature>
<evidence type="ECO:0000256" key="14">
    <source>
        <dbReference type="PROSITE-ProRule" id="PRU00169"/>
    </source>
</evidence>
<dbReference type="GO" id="GO:0009927">
    <property type="term" value="F:histidine phosphotransfer kinase activity"/>
    <property type="evidence" value="ECO:0007669"/>
    <property type="project" value="TreeGrafter"/>
</dbReference>
<dbReference type="PANTHER" id="PTHR43047:SF72">
    <property type="entry name" value="OSMOSENSING HISTIDINE PROTEIN KINASE SLN1"/>
    <property type="match status" value="1"/>
</dbReference>
<dbReference type="EMBL" id="CP003630">
    <property type="protein sequence ID" value="AFZ19862.1"/>
    <property type="molecule type" value="Genomic_DNA"/>
</dbReference>
<keyword evidence="16" id="KW-1133">Transmembrane helix</keyword>
<dbReference type="eggNOG" id="COG2202">
    <property type="taxonomic scope" value="Bacteria"/>
</dbReference>
<keyword evidence="16" id="KW-0812">Transmembrane</keyword>
<evidence type="ECO:0000259" key="18">
    <source>
        <dbReference type="PROSITE" id="PS50110"/>
    </source>
</evidence>
<keyword evidence="6" id="KW-0808">Transferase</keyword>
<dbReference type="SMART" id="SM00086">
    <property type="entry name" value="PAC"/>
    <property type="match status" value="2"/>
</dbReference>
<dbReference type="Pfam" id="PF02518">
    <property type="entry name" value="HATPase_c"/>
    <property type="match status" value="1"/>
</dbReference>
<feature type="domain" description="PAS" evidence="19">
    <location>
        <begin position="354"/>
        <end position="395"/>
    </location>
</feature>
<reference evidence="21 22" key="1">
    <citation type="submission" date="2012-06" db="EMBL/GenBank/DDBJ databases">
        <title>Finished chromosome of genome of Microcoleus sp. PCC 7113.</title>
        <authorList>
            <consortium name="US DOE Joint Genome Institute"/>
            <person name="Gugger M."/>
            <person name="Coursin T."/>
            <person name="Rippka R."/>
            <person name="Tandeau De Marsac N."/>
            <person name="Huntemann M."/>
            <person name="Wei C.-L."/>
            <person name="Han J."/>
            <person name="Detter J.C."/>
            <person name="Han C."/>
            <person name="Tapia R."/>
            <person name="Chen A."/>
            <person name="Kyrpides N."/>
            <person name="Mavromatis K."/>
            <person name="Markowitz V."/>
            <person name="Szeto E."/>
            <person name="Ivanova N."/>
            <person name="Pagani I."/>
            <person name="Pati A."/>
            <person name="Goodwin L."/>
            <person name="Nordberg H.P."/>
            <person name="Cantor M.N."/>
            <person name="Hua S.X."/>
            <person name="Woyke T."/>
            <person name="Kerfeld C.A."/>
        </authorList>
    </citation>
    <scope>NUCLEOTIDE SEQUENCE [LARGE SCALE GENOMIC DNA]</scope>
    <source>
        <strain evidence="21 22">PCC 7113</strain>
    </source>
</reference>
<dbReference type="InterPro" id="IPR035965">
    <property type="entry name" value="PAS-like_dom_sf"/>
</dbReference>
<keyword evidence="11 16" id="KW-0472">Membrane</keyword>
<keyword evidence="9" id="KW-0067">ATP-binding</keyword>
<evidence type="ECO:0000256" key="5">
    <source>
        <dbReference type="ARBA" id="ARBA00022553"/>
    </source>
</evidence>
<dbReference type="InterPro" id="IPR005467">
    <property type="entry name" value="His_kinase_dom"/>
</dbReference>
<dbReference type="InterPro" id="IPR001789">
    <property type="entry name" value="Sig_transdc_resp-reg_receiver"/>
</dbReference>
<evidence type="ECO:0000256" key="12">
    <source>
        <dbReference type="ARBA" id="ARBA00023306"/>
    </source>
</evidence>
<dbReference type="GO" id="GO:0005524">
    <property type="term" value="F:ATP binding"/>
    <property type="evidence" value="ECO:0007669"/>
    <property type="project" value="UniProtKB-KW"/>
</dbReference>
<dbReference type="Gene3D" id="3.30.450.20">
    <property type="entry name" value="PAS domain"/>
    <property type="match status" value="2"/>
</dbReference>
<dbReference type="Pfam" id="PF13426">
    <property type="entry name" value="PAS_9"/>
    <property type="match status" value="1"/>
</dbReference>
<dbReference type="InterPro" id="IPR036097">
    <property type="entry name" value="HisK_dim/P_sf"/>
</dbReference>
<evidence type="ECO:0000256" key="16">
    <source>
        <dbReference type="SAM" id="Phobius"/>
    </source>
</evidence>